<dbReference type="PROSITE" id="PS51683">
    <property type="entry name" value="SAM_OMT_II"/>
    <property type="match status" value="1"/>
</dbReference>
<dbReference type="GO" id="GO:0008171">
    <property type="term" value="F:O-methyltransferase activity"/>
    <property type="evidence" value="ECO:0007669"/>
    <property type="project" value="InterPro"/>
</dbReference>
<dbReference type="AlphaFoldDB" id="A0A8H6XJS7"/>
<dbReference type="InterPro" id="IPR001077">
    <property type="entry name" value="COMT_C"/>
</dbReference>
<dbReference type="Proteomes" id="UP000623467">
    <property type="component" value="Unassembled WGS sequence"/>
</dbReference>
<keyword evidence="2 6" id="KW-0808">Transferase</keyword>
<organism evidence="6 7">
    <name type="scientific">Mycena sanguinolenta</name>
    <dbReference type="NCBI Taxonomy" id="230812"/>
    <lineage>
        <taxon>Eukaryota</taxon>
        <taxon>Fungi</taxon>
        <taxon>Dikarya</taxon>
        <taxon>Basidiomycota</taxon>
        <taxon>Agaricomycotina</taxon>
        <taxon>Agaricomycetes</taxon>
        <taxon>Agaricomycetidae</taxon>
        <taxon>Agaricales</taxon>
        <taxon>Marasmiineae</taxon>
        <taxon>Mycenaceae</taxon>
        <taxon>Mycena</taxon>
    </lineage>
</organism>
<dbReference type="Gene3D" id="1.10.10.10">
    <property type="entry name" value="Winged helix-like DNA-binding domain superfamily/Winged helix DNA-binding domain"/>
    <property type="match status" value="1"/>
</dbReference>
<gene>
    <name evidence="6" type="ORF">MSAN_02005200</name>
</gene>
<dbReference type="Pfam" id="PF08100">
    <property type="entry name" value="Dimerisation"/>
    <property type="match status" value="1"/>
</dbReference>
<dbReference type="InterPro" id="IPR036390">
    <property type="entry name" value="WH_DNA-bd_sf"/>
</dbReference>
<dbReference type="GO" id="GO:0046983">
    <property type="term" value="F:protein dimerization activity"/>
    <property type="evidence" value="ECO:0007669"/>
    <property type="project" value="InterPro"/>
</dbReference>
<dbReference type="PANTHER" id="PTHR43712:SF2">
    <property type="entry name" value="O-METHYLTRANSFERASE CICE"/>
    <property type="match status" value="1"/>
</dbReference>
<reference evidence="6" key="1">
    <citation type="submission" date="2020-05" db="EMBL/GenBank/DDBJ databases">
        <title>Mycena genomes resolve the evolution of fungal bioluminescence.</title>
        <authorList>
            <person name="Tsai I.J."/>
        </authorList>
    </citation>
    <scope>NUCLEOTIDE SEQUENCE</scope>
    <source>
        <strain evidence="6">160909Yilan</strain>
    </source>
</reference>
<dbReference type="Pfam" id="PF00891">
    <property type="entry name" value="Methyltransf_2"/>
    <property type="match status" value="1"/>
</dbReference>
<dbReference type="SUPFAM" id="SSF46785">
    <property type="entry name" value="Winged helix' DNA-binding domain"/>
    <property type="match status" value="1"/>
</dbReference>
<accession>A0A8H6XJS7</accession>
<dbReference type="InterPro" id="IPR012967">
    <property type="entry name" value="COMT_dimerisation"/>
</dbReference>
<feature type="domain" description="O-methyltransferase C-terminal" evidence="4">
    <location>
        <begin position="287"/>
        <end position="404"/>
    </location>
</feature>
<evidence type="ECO:0000313" key="6">
    <source>
        <dbReference type="EMBL" id="KAF7342888.1"/>
    </source>
</evidence>
<dbReference type="InterPro" id="IPR036388">
    <property type="entry name" value="WH-like_DNA-bd_sf"/>
</dbReference>
<dbReference type="GO" id="GO:0032259">
    <property type="term" value="P:methylation"/>
    <property type="evidence" value="ECO:0007669"/>
    <property type="project" value="UniProtKB-KW"/>
</dbReference>
<keyword evidence="7" id="KW-1185">Reference proteome</keyword>
<evidence type="ECO:0000259" key="5">
    <source>
        <dbReference type="Pfam" id="PF08100"/>
    </source>
</evidence>
<evidence type="ECO:0000256" key="1">
    <source>
        <dbReference type="ARBA" id="ARBA00022603"/>
    </source>
</evidence>
<feature type="domain" description="O-methyltransferase dimerisation" evidence="5">
    <location>
        <begin position="82"/>
        <end position="174"/>
    </location>
</feature>
<dbReference type="SUPFAM" id="SSF53335">
    <property type="entry name" value="S-adenosyl-L-methionine-dependent methyltransferases"/>
    <property type="match status" value="1"/>
</dbReference>
<name>A0A8H6XJS7_9AGAR</name>
<evidence type="ECO:0000259" key="4">
    <source>
        <dbReference type="Pfam" id="PF00891"/>
    </source>
</evidence>
<comment type="caution">
    <text evidence="6">The sequence shown here is derived from an EMBL/GenBank/DDBJ whole genome shotgun (WGS) entry which is preliminary data.</text>
</comment>
<evidence type="ECO:0000256" key="2">
    <source>
        <dbReference type="ARBA" id="ARBA00022679"/>
    </source>
</evidence>
<proteinExistence type="predicted"/>
<dbReference type="InterPro" id="IPR016461">
    <property type="entry name" value="COMT-like"/>
</dbReference>
<keyword evidence="3" id="KW-0949">S-adenosyl-L-methionine</keyword>
<protein>
    <submittedName>
        <fullName evidence="6">S-adenosyl-L-methionine-dependent methyltransferase</fullName>
    </submittedName>
</protein>
<keyword evidence="1 6" id="KW-0489">Methyltransferase</keyword>
<dbReference type="PANTHER" id="PTHR43712">
    <property type="entry name" value="PUTATIVE (AFU_ORTHOLOGUE AFUA_4G14580)-RELATED"/>
    <property type="match status" value="1"/>
</dbReference>
<dbReference type="InterPro" id="IPR029063">
    <property type="entry name" value="SAM-dependent_MTases_sf"/>
</dbReference>
<dbReference type="EMBL" id="JACAZH010000024">
    <property type="protein sequence ID" value="KAF7342888.1"/>
    <property type="molecule type" value="Genomic_DNA"/>
</dbReference>
<sequence length="491" mass="53804">MDSIATLRALSDIIANAVTTVERTYKDAELSPPSLDEPFDHHAPAEALRRDPVVVAAIQNLVAAAGQITAVMRDPALYVLDRAHGFQVSSCIQAVSQLNVAEFLREAGPEGMSVKEIAARSNVDSKLLGEASLIRAVSLADATEARILRLLATHHIFREVSTDVFANNRISSTLDKGKSVDELLAKPDERLLETTGLSALVEFLSEEVFKASGFMAESFLDSSPLTPHMRAFKTDGNMFQWFENPDNKHRLMRFGIAMKGSAAEEPVGTIFKDKISGFPWQNLTAGGVIVDVGGGLGATSLSIVKEYPTFKVVNQDRAPVIKQSKAHWQEFFPEYIEAGMVEFQPHNFLEAQPVKNAAAFLLRHITHDWSDANLVIILNHLRAAALPSTKLVIIESIVAPACAGRSAHPQVNNIRILGVPRKSAPPPLLANFGVAAAPLYYYDLTMNNVLGGQERTLEGFYDVLLQSGWKLMEVYHCPETDWSHLVADPIF</sequence>
<dbReference type="Gene3D" id="3.40.50.150">
    <property type="entry name" value="Vaccinia Virus protein VP39"/>
    <property type="match status" value="1"/>
</dbReference>
<evidence type="ECO:0000313" key="7">
    <source>
        <dbReference type="Proteomes" id="UP000623467"/>
    </source>
</evidence>
<evidence type="ECO:0000256" key="3">
    <source>
        <dbReference type="ARBA" id="ARBA00022691"/>
    </source>
</evidence>
<dbReference type="OrthoDB" id="2410195at2759"/>